<evidence type="ECO:0000313" key="2">
    <source>
        <dbReference type="Proteomes" id="UP001162483"/>
    </source>
</evidence>
<comment type="caution">
    <text evidence="1">The sequence shown here is derived from an EMBL/GenBank/DDBJ whole genome shotgun (WGS) entry which is preliminary data.</text>
</comment>
<dbReference type="Proteomes" id="UP001162483">
    <property type="component" value="Unassembled WGS sequence"/>
</dbReference>
<name>A0ABN9AR94_9NEOB</name>
<accession>A0ABN9AR94</accession>
<sequence>MFFTEVQFLHTSEISHRGEAIFLS</sequence>
<organism evidence="1 2">
    <name type="scientific">Staurois parvus</name>
    <dbReference type="NCBI Taxonomy" id="386267"/>
    <lineage>
        <taxon>Eukaryota</taxon>
        <taxon>Metazoa</taxon>
        <taxon>Chordata</taxon>
        <taxon>Craniata</taxon>
        <taxon>Vertebrata</taxon>
        <taxon>Euteleostomi</taxon>
        <taxon>Amphibia</taxon>
        <taxon>Batrachia</taxon>
        <taxon>Anura</taxon>
        <taxon>Neobatrachia</taxon>
        <taxon>Ranoidea</taxon>
        <taxon>Ranidae</taxon>
        <taxon>Staurois</taxon>
    </lineage>
</organism>
<evidence type="ECO:0000313" key="1">
    <source>
        <dbReference type="EMBL" id="CAI9538018.1"/>
    </source>
</evidence>
<gene>
    <name evidence="1" type="ORF">SPARVUS_LOCUS1324693</name>
</gene>
<proteinExistence type="predicted"/>
<dbReference type="EMBL" id="CATNWA010000748">
    <property type="protein sequence ID" value="CAI9538018.1"/>
    <property type="molecule type" value="Genomic_DNA"/>
</dbReference>
<reference evidence="1" key="1">
    <citation type="submission" date="2023-05" db="EMBL/GenBank/DDBJ databases">
        <authorList>
            <person name="Stuckert A."/>
        </authorList>
    </citation>
    <scope>NUCLEOTIDE SEQUENCE</scope>
</reference>
<keyword evidence="2" id="KW-1185">Reference proteome</keyword>
<protein>
    <submittedName>
        <fullName evidence="1">Uncharacterized protein</fullName>
    </submittedName>
</protein>